<evidence type="ECO:0000313" key="3">
    <source>
        <dbReference type="Proteomes" id="UP000460626"/>
    </source>
</evidence>
<sequence>MLNFDPHKWLEEYRRTDPALAELAALAARPAKSANWPIQHSDPGSAPARPARPAKFANPAHWQDQLDSWCAAINRLDISKPAPGIAACRWQSLFRCAEWWMENYAVQAVRDGWGAGDVFGIRPGQPERGGLIDQLGDCRSLMMGDGRARWRSFGIVSTYAAGAYPLLLPFWEGDYAA</sequence>
<evidence type="ECO:0000256" key="1">
    <source>
        <dbReference type="SAM" id="MobiDB-lite"/>
    </source>
</evidence>
<dbReference type="Proteomes" id="UP000460626">
    <property type="component" value="Unassembled WGS sequence"/>
</dbReference>
<feature type="region of interest" description="Disordered" evidence="1">
    <location>
        <begin position="34"/>
        <end position="54"/>
    </location>
</feature>
<keyword evidence="3" id="KW-1185">Reference proteome</keyword>
<name>A0A845A2G9_9SPHN</name>
<proteinExistence type="predicted"/>
<dbReference type="RefSeq" id="WP_131451355.1">
    <property type="nucleotide sequence ID" value="NZ_BMJK01000001.1"/>
</dbReference>
<accession>A0A845A2G9</accession>
<organism evidence="2 3">
    <name type="scientific">Aurantiacibacter arachoides</name>
    <dbReference type="NCBI Taxonomy" id="1850444"/>
    <lineage>
        <taxon>Bacteria</taxon>
        <taxon>Pseudomonadati</taxon>
        <taxon>Pseudomonadota</taxon>
        <taxon>Alphaproteobacteria</taxon>
        <taxon>Sphingomonadales</taxon>
        <taxon>Erythrobacteraceae</taxon>
        <taxon>Aurantiacibacter</taxon>
    </lineage>
</organism>
<reference evidence="2 3" key="1">
    <citation type="submission" date="2019-12" db="EMBL/GenBank/DDBJ databases">
        <title>Genomic-based taxomic classification of the family Erythrobacteraceae.</title>
        <authorList>
            <person name="Xu L."/>
        </authorList>
    </citation>
    <scope>NUCLEOTIDE SEQUENCE [LARGE SCALE GENOMIC DNA]</scope>
    <source>
        <strain evidence="2 3">RC4-10-4</strain>
    </source>
</reference>
<comment type="caution">
    <text evidence="2">The sequence shown here is derived from an EMBL/GenBank/DDBJ whole genome shotgun (WGS) entry which is preliminary data.</text>
</comment>
<dbReference type="OrthoDB" id="7433474at2"/>
<dbReference type="AlphaFoldDB" id="A0A845A2G9"/>
<gene>
    <name evidence="2" type="ORF">GRI62_14165</name>
</gene>
<protein>
    <submittedName>
        <fullName evidence="2">Uncharacterized protein</fullName>
    </submittedName>
</protein>
<evidence type="ECO:0000313" key="2">
    <source>
        <dbReference type="EMBL" id="MXO94743.1"/>
    </source>
</evidence>
<dbReference type="EMBL" id="WTYH01000001">
    <property type="protein sequence ID" value="MXO94743.1"/>
    <property type="molecule type" value="Genomic_DNA"/>
</dbReference>